<protein>
    <recommendedName>
        <fullName evidence="5">DUF35 domain-containing protein</fullName>
    </recommendedName>
</protein>
<dbReference type="PANTHER" id="PTHR34075:SF5">
    <property type="entry name" value="BLR3430 PROTEIN"/>
    <property type="match status" value="1"/>
</dbReference>
<evidence type="ECO:0000259" key="1">
    <source>
        <dbReference type="Pfam" id="PF01796"/>
    </source>
</evidence>
<name>A0A1X6Y7E2_9RHOB</name>
<evidence type="ECO:0000259" key="2">
    <source>
        <dbReference type="Pfam" id="PF12172"/>
    </source>
</evidence>
<dbReference type="Pfam" id="PF01796">
    <property type="entry name" value="OB_ChsH2_C"/>
    <property type="match status" value="1"/>
</dbReference>
<dbReference type="SUPFAM" id="SSF50249">
    <property type="entry name" value="Nucleic acid-binding proteins"/>
    <property type="match status" value="1"/>
</dbReference>
<evidence type="ECO:0000313" key="3">
    <source>
        <dbReference type="EMBL" id="SLN12861.1"/>
    </source>
</evidence>
<evidence type="ECO:0008006" key="5">
    <source>
        <dbReference type="Google" id="ProtNLM"/>
    </source>
</evidence>
<dbReference type="AlphaFoldDB" id="A0A1X6Y7E2"/>
<dbReference type="Proteomes" id="UP000193207">
    <property type="component" value="Unassembled WGS sequence"/>
</dbReference>
<dbReference type="RefSeq" id="WP_085815934.1">
    <property type="nucleotide sequence ID" value="NZ_FWFU01000001.1"/>
</dbReference>
<dbReference type="InterPro" id="IPR012340">
    <property type="entry name" value="NA-bd_OB-fold"/>
</dbReference>
<dbReference type="InterPro" id="IPR022002">
    <property type="entry name" value="ChsH2_Znr"/>
</dbReference>
<sequence length="139" mass="15240">MTASPDRPGPPPTGPDQQFQAHVADGRLWLQTCQDCGSAIFMPRILCPHCHSLSLQWAPASGLGTVYTRSVLHRRPKPGDDRPTEHAIILVDLDEGPRIMSRLPDTPAADIRIGMRVRARIAGEDGARVVLFDPEESKT</sequence>
<accession>A0A1X6Y7E2</accession>
<dbReference type="PANTHER" id="PTHR34075">
    <property type="entry name" value="BLR3430 PROTEIN"/>
    <property type="match status" value="1"/>
</dbReference>
<organism evidence="3 4">
    <name type="scientific">Roseovarius halotolerans</name>
    <dbReference type="NCBI Taxonomy" id="505353"/>
    <lineage>
        <taxon>Bacteria</taxon>
        <taxon>Pseudomonadati</taxon>
        <taxon>Pseudomonadota</taxon>
        <taxon>Alphaproteobacteria</taxon>
        <taxon>Rhodobacterales</taxon>
        <taxon>Roseobacteraceae</taxon>
        <taxon>Roseovarius</taxon>
    </lineage>
</organism>
<dbReference type="InterPro" id="IPR002878">
    <property type="entry name" value="ChsH2_C"/>
</dbReference>
<feature type="domain" description="ChsH2 C-terminal OB-fold" evidence="1">
    <location>
        <begin position="57"/>
        <end position="121"/>
    </location>
</feature>
<keyword evidence="4" id="KW-1185">Reference proteome</keyword>
<dbReference type="OrthoDB" id="3182121at2"/>
<dbReference type="EMBL" id="FWFU01000001">
    <property type="protein sequence ID" value="SLN12861.1"/>
    <property type="molecule type" value="Genomic_DNA"/>
</dbReference>
<reference evidence="3 4" key="1">
    <citation type="submission" date="2017-03" db="EMBL/GenBank/DDBJ databases">
        <authorList>
            <person name="Afonso C.L."/>
            <person name="Miller P.J."/>
            <person name="Scott M.A."/>
            <person name="Spackman E."/>
            <person name="Goraichik I."/>
            <person name="Dimitrov K.M."/>
            <person name="Suarez D.L."/>
            <person name="Swayne D.E."/>
        </authorList>
    </citation>
    <scope>NUCLEOTIDE SEQUENCE [LARGE SCALE GENOMIC DNA]</scope>
    <source>
        <strain evidence="3 4">CECT 8110</strain>
    </source>
</reference>
<proteinExistence type="predicted"/>
<dbReference type="InterPro" id="IPR052513">
    <property type="entry name" value="Thioester_dehydratase-like"/>
</dbReference>
<evidence type="ECO:0000313" key="4">
    <source>
        <dbReference type="Proteomes" id="UP000193207"/>
    </source>
</evidence>
<dbReference type="Pfam" id="PF12172">
    <property type="entry name" value="zf-ChsH2"/>
    <property type="match status" value="1"/>
</dbReference>
<gene>
    <name evidence="3" type="ORF">ROH8110_00202</name>
</gene>
<feature type="domain" description="ChsH2 rubredoxin-like zinc ribbon" evidence="2">
    <location>
        <begin position="23"/>
        <end position="55"/>
    </location>
</feature>
<dbReference type="Gene3D" id="6.10.30.10">
    <property type="match status" value="1"/>
</dbReference>